<keyword evidence="5" id="KW-0472">Membrane</keyword>
<sequence>MNKFKMEVVLIKGLKKILEFFPLALRFKFAEFLGMLTYYVIKKRRSLTYENLKIAFPEKSMKELKKIAKESYKTVAKNTFIPLFLTELIEKKAIETDNIQLAKELYGRGKGLILTTLHMGGFEAGFSLAKWFDVYTVFKKQKNPYLNNLMTSYREKTGAKTILKNVENGSNEKISECFRNKGLLILASDQYSNGVDIEFFGRSTKANEGNILLAMKYKAPIVLAYSVFKKDRINITFVKELEIEKIGKLRETLQYNTQKLFYDFEELIKKYPEQYMWQHNRWKI</sequence>
<protein>
    <submittedName>
        <fullName evidence="7">Lipid A biosynthesis acyltransferase</fullName>
    </submittedName>
</protein>
<dbReference type="PANTHER" id="PTHR30606:SF10">
    <property type="entry name" value="PHOSPHATIDYLINOSITOL MANNOSIDE ACYLTRANSFERASE"/>
    <property type="match status" value="1"/>
</dbReference>
<proteinExistence type="predicted"/>
<keyword evidence="2" id="KW-1003">Cell membrane</keyword>
<name>D1AL68_SEBTE</name>
<evidence type="ECO:0000256" key="6">
    <source>
        <dbReference type="ARBA" id="ARBA00023315"/>
    </source>
</evidence>
<dbReference type="GO" id="GO:0005886">
    <property type="term" value="C:plasma membrane"/>
    <property type="evidence" value="ECO:0007669"/>
    <property type="project" value="UniProtKB-SubCell"/>
</dbReference>
<keyword evidence="3" id="KW-0997">Cell inner membrane</keyword>
<gene>
    <name evidence="7" type="ordered locus">Sterm_2358</name>
</gene>
<organism evidence="7 8">
    <name type="scientific">Sebaldella termitidis (strain ATCC 33386 / NCTC 11300)</name>
    <dbReference type="NCBI Taxonomy" id="526218"/>
    <lineage>
        <taxon>Bacteria</taxon>
        <taxon>Fusobacteriati</taxon>
        <taxon>Fusobacteriota</taxon>
        <taxon>Fusobacteriia</taxon>
        <taxon>Fusobacteriales</taxon>
        <taxon>Leptotrichiaceae</taxon>
        <taxon>Sebaldella</taxon>
    </lineage>
</organism>
<evidence type="ECO:0000256" key="3">
    <source>
        <dbReference type="ARBA" id="ARBA00022519"/>
    </source>
</evidence>
<dbReference type="PANTHER" id="PTHR30606">
    <property type="entry name" value="LIPID A BIOSYNTHESIS LAUROYL ACYLTRANSFERASE"/>
    <property type="match status" value="1"/>
</dbReference>
<evidence type="ECO:0000256" key="1">
    <source>
        <dbReference type="ARBA" id="ARBA00004533"/>
    </source>
</evidence>
<dbReference type="RefSeq" id="WP_012861805.1">
    <property type="nucleotide sequence ID" value="NC_013517.1"/>
</dbReference>
<dbReference type="GO" id="GO:0016746">
    <property type="term" value="F:acyltransferase activity"/>
    <property type="evidence" value="ECO:0007669"/>
    <property type="project" value="UniProtKB-KW"/>
</dbReference>
<dbReference type="HOGENOM" id="CLU_049421_4_0_0"/>
<evidence type="ECO:0000256" key="2">
    <source>
        <dbReference type="ARBA" id="ARBA00022475"/>
    </source>
</evidence>
<dbReference type="Proteomes" id="UP000000845">
    <property type="component" value="Chromosome"/>
</dbReference>
<evidence type="ECO:0000313" key="8">
    <source>
        <dbReference type="Proteomes" id="UP000000845"/>
    </source>
</evidence>
<evidence type="ECO:0000313" key="7">
    <source>
        <dbReference type="EMBL" id="ACZ09211.1"/>
    </source>
</evidence>
<dbReference type="EMBL" id="CP001739">
    <property type="protein sequence ID" value="ACZ09211.1"/>
    <property type="molecule type" value="Genomic_DNA"/>
</dbReference>
<keyword evidence="4" id="KW-0808">Transferase</keyword>
<dbReference type="STRING" id="526218.Sterm_2358"/>
<evidence type="ECO:0000256" key="5">
    <source>
        <dbReference type="ARBA" id="ARBA00023136"/>
    </source>
</evidence>
<accession>D1AL68</accession>
<evidence type="ECO:0000256" key="4">
    <source>
        <dbReference type="ARBA" id="ARBA00022679"/>
    </source>
</evidence>
<reference evidence="8" key="1">
    <citation type="submission" date="2009-09" db="EMBL/GenBank/DDBJ databases">
        <title>The complete chromosome of Sebaldella termitidis ATCC 33386.</title>
        <authorList>
            <consortium name="US DOE Joint Genome Institute (JGI-PGF)"/>
            <person name="Lucas S."/>
            <person name="Copeland A."/>
            <person name="Lapidus A."/>
            <person name="Glavina del Rio T."/>
            <person name="Dalin E."/>
            <person name="Tice H."/>
            <person name="Bruce D."/>
            <person name="Goodwin L."/>
            <person name="Pitluck S."/>
            <person name="Kyrpides N."/>
            <person name="Mavromatis K."/>
            <person name="Ivanova N."/>
            <person name="Mikhailova N."/>
            <person name="Sims D."/>
            <person name="Meincke L."/>
            <person name="Brettin T."/>
            <person name="Detter J.C."/>
            <person name="Han C."/>
            <person name="Larimer F."/>
            <person name="Land M."/>
            <person name="Hauser L."/>
            <person name="Markowitz V."/>
            <person name="Cheng J.F."/>
            <person name="Hugenholtz P."/>
            <person name="Woyke T."/>
            <person name="Wu D."/>
            <person name="Eisen J.A."/>
        </authorList>
    </citation>
    <scope>NUCLEOTIDE SEQUENCE [LARGE SCALE GENOMIC DNA]</scope>
    <source>
        <strain evidence="8">ATCC 33386 / NCTC 11300</strain>
    </source>
</reference>
<dbReference type="AlphaFoldDB" id="D1AL68"/>
<dbReference type="KEGG" id="str:Sterm_2358"/>
<dbReference type="eggNOG" id="COG1560">
    <property type="taxonomic scope" value="Bacteria"/>
</dbReference>
<dbReference type="GO" id="GO:0009247">
    <property type="term" value="P:glycolipid biosynthetic process"/>
    <property type="evidence" value="ECO:0007669"/>
    <property type="project" value="UniProtKB-ARBA"/>
</dbReference>
<comment type="subcellular location">
    <subcellularLocation>
        <location evidence="1">Cell inner membrane</location>
    </subcellularLocation>
</comment>
<dbReference type="Pfam" id="PF03279">
    <property type="entry name" value="Lip_A_acyltrans"/>
    <property type="match status" value="1"/>
</dbReference>
<dbReference type="CDD" id="cd07984">
    <property type="entry name" value="LPLAT_LABLAT-like"/>
    <property type="match status" value="1"/>
</dbReference>
<keyword evidence="6 7" id="KW-0012">Acyltransferase</keyword>
<keyword evidence="8" id="KW-1185">Reference proteome</keyword>
<dbReference type="InterPro" id="IPR004960">
    <property type="entry name" value="LipA_acyltrans"/>
</dbReference>
<reference evidence="7 8" key="2">
    <citation type="journal article" date="2010" name="Stand. Genomic Sci.">
        <title>Complete genome sequence of Sebaldella termitidis type strain (NCTC 11300).</title>
        <authorList>
            <person name="Harmon-Smith M."/>
            <person name="Celia L."/>
            <person name="Chertkov O."/>
            <person name="Lapidus A."/>
            <person name="Copeland A."/>
            <person name="Glavina Del Rio T."/>
            <person name="Nolan M."/>
            <person name="Lucas S."/>
            <person name="Tice H."/>
            <person name="Cheng J.F."/>
            <person name="Han C."/>
            <person name="Detter J.C."/>
            <person name="Bruce D."/>
            <person name="Goodwin L."/>
            <person name="Pitluck S."/>
            <person name="Pati A."/>
            <person name="Liolios K."/>
            <person name="Ivanova N."/>
            <person name="Mavromatis K."/>
            <person name="Mikhailova N."/>
            <person name="Chen A."/>
            <person name="Palaniappan K."/>
            <person name="Land M."/>
            <person name="Hauser L."/>
            <person name="Chang Y.J."/>
            <person name="Jeffries C.D."/>
            <person name="Brettin T."/>
            <person name="Goker M."/>
            <person name="Beck B."/>
            <person name="Bristow J."/>
            <person name="Eisen J.A."/>
            <person name="Markowitz V."/>
            <person name="Hugenholtz P."/>
            <person name="Kyrpides N.C."/>
            <person name="Klenk H.P."/>
            <person name="Chen F."/>
        </authorList>
    </citation>
    <scope>NUCLEOTIDE SEQUENCE [LARGE SCALE GENOMIC DNA]</scope>
    <source>
        <strain evidence="8">ATCC 33386 / NCTC 11300</strain>
    </source>
</reference>